<comment type="caution">
    <text evidence="7">The sequence shown here is derived from an EMBL/GenBank/DDBJ whole genome shotgun (WGS) entry which is preliminary data.</text>
</comment>
<comment type="subcellular location">
    <subcellularLocation>
        <location evidence="1">Cell membrane</location>
        <topology evidence="1">Multi-pass membrane protein</topology>
    </subcellularLocation>
</comment>
<feature type="transmembrane region" description="Helical" evidence="6">
    <location>
        <begin position="216"/>
        <end position="237"/>
    </location>
</feature>
<feature type="transmembrane region" description="Helical" evidence="6">
    <location>
        <begin position="17"/>
        <end position="36"/>
    </location>
</feature>
<evidence type="ECO:0000256" key="3">
    <source>
        <dbReference type="ARBA" id="ARBA00022692"/>
    </source>
</evidence>
<accession>A0ABU9TBH5</accession>
<feature type="transmembrane region" description="Helical" evidence="6">
    <location>
        <begin position="294"/>
        <end position="316"/>
    </location>
</feature>
<dbReference type="RefSeq" id="WP_342849304.1">
    <property type="nucleotide sequence ID" value="NZ_JBBMQO010000011.1"/>
</dbReference>
<evidence type="ECO:0000313" key="7">
    <source>
        <dbReference type="EMBL" id="MEM5503114.1"/>
    </source>
</evidence>
<name>A0ABU9TBH5_9HYPH</name>
<dbReference type="InterPro" id="IPR001851">
    <property type="entry name" value="ABC_transp_permease"/>
</dbReference>
<evidence type="ECO:0000256" key="4">
    <source>
        <dbReference type="ARBA" id="ARBA00022989"/>
    </source>
</evidence>
<feature type="transmembrane region" description="Helical" evidence="6">
    <location>
        <begin position="48"/>
        <end position="67"/>
    </location>
</feature>
<dbReference type="EMBL" id="JBBMQO010000011">
    <property type="protein sequence ID" value="MEM5503114.1"/>
    <property type="molecule type" value="Genomic_DNA"/>
</dbReference>
<keyword evidence="3 6" id="KW-0812">Transmembrane</keyword>
<keyword evidence="2" id="KW-1003">Cell membrane</keyword>
<feature type="transmembrane region" description="Helical" evidence="6">
    <location>
        <begin position="97"/>
        <end position="118"/>
    </location>
</feature>
<keyword evidence="8" id="KW-1185">Reference proteome</keyword>
<evidence type="ECO:0000256" key="1">
    <source>
        <dbReference type="ARBA" id="ARBA00004651"/>
    </source>
</evidence>
<evidence type="ECO:0000256" key="2">
    <source>
        <dbReference type="ARBA" id="ARBA00022475"/>
    </source>
</evidence>
<keyword evidence="5 6" id="KW-0472">Membrane</keyword>
<organism evidence="7 8">
    <name type="scientific">Ahrensia kielensis</name>
    <dbReference type="NCBI Taxonomy" id="76980"/>
    <lineage>
        <taxon>Bacteria</taxon>
        <taxon>Pseudomonadati</taxon>
        <taxon>Pseudomonadota</taxon>
        <taxon>Alphaproteobacteria</taxon>
        <taxon>Hyphomicrobiales</taxon>
        <taxon>Ahrensiaceae</taxon>
        <taxon>Ahrensia</taxon>
    </lineage>
</organism>
<dbReference type="PANTHER" id="PTHR32196:SF72">
    <property type="entry name" value="RIBOSE IMPORT PERMEASE PROTEIN RBSC"/>
    <property type="match status" value="1"/>
</dbReference>
<dbReference type="CDD" id="cd06579">
    <property type="entry name" value="TM_PBP1_transp_AraH_like"/>
    <property type="match status" value="1"/>
</dbReference>
<proteinExistence type="predicted"/>
<feature type="transmembrane region" description="Helical" evidence="6">
    <location>
        <begin position="243"/>
        <end position="263"/>
    </location>
</feature>
<evidence type="ECO:0000313" key="8">
    <source>
        <dbReference type="Proteomes" id="UP001477870"/>
    </source>
</evidence>
<evidence type="ECO:0000256" key="5">
    <source>
        <dbReference type="ARBA" id="ARBA00023136"/>
    </source>
</evidence>
<feature type="transmembrane region" description="Helical" evidence="6">
    <location>
        <begin position="125"/>
        <end position="146"/>
    </location>
</feature>
<gene>
    <name evidence="7" type="ORF">WNY59_16115</name>
</gene>
<keyword evidence="4 6" id="KW-1133">Transmembrane helix</keyword>
<dbReference type="PANTHER" id="PTHR32196">
    <property type="entry name" value="ABC TRANSPORTER PERMEASE PROTEIN YPHD-RELATED-RELATED"/>
    <property type="match status" value="1"/>
</dbReference>
<protein>
    <submittedName>
        <fullName evidence="7">ABC transporter permease</fullName>
    </submittedName>
</protein>
<feature type="transmembrane region" description="Helical" evidence="6">
    <location>
        <begin position="270"/>
        <end position="288"/>
    </location>
</feature>
<reference evidence="7 8" key="1">
    <citation type="submission" date="2024-03" db="EMBL/GenBank/DDBJ databases">
        <title>Community enrichment and isolation of bacterial strains for fucoidan degradation.</title>
        <authorList>
            <person name="Sichert A."/>
        </authorList>
    </citation>
    <scope>NUCLEOTIDE SEQUENCE [LARGE SCALE GENOMIC DNA]</scope>
    <source>
        <strain evidence="7 8">AS62</strain>
    </source>
</reference>
<dbReference type="Pfam" id="PF02653">
    <property type="entry name" value="BPD_transp_2"/>
    <property type="match status" value="1"/>
</dbReference>
<dbReference type="Proteomes" id="UP001477870">
    <property type="component" value="Unassembled WGS sequence"/>
</dbReference>
<evidence type="ECO:0000256" key="6">
    <source>
        <dbReference type="SAM" id="Phobius"/>
    </source>
</evidence>
<feature type="transmembrane region" description="Helical" evidence="6">
    <location>
        <begin position="166"/>
        <end position="185"/>
    </location>
</feature>
<sequence>MNINKVMAVLTRRNMQLLPVIILLAIVMTLLTDSFMSTQNIINLGNRISINLIIAAGMTLLITSGGIDLSVGSTAGLSATVAAIYFQSGFSDIAGPYGAILFGLGIGAAVGFVNGILVAFMGLPAFIATLGTMLAVRGLVFIWSGGRTIMGFDQSYIDTFSGFTMGVPRAVIAAVMTVLVASYILNRTVTGRLLQGLGGNERCLHTAGIRITSLKLGAYIMMGTLAGLAGLTLSASMSAAEPFAGSWFELDAIAVVVMGGTLLAGGRGTLMGTTLGAILLGLVANSINLLGISAYYHTFVVGAMIMIAIIIGSPVISGARGRAH</sequence>